<proteinExistence type="predicted"/>
<gene>
    <name evidence="2" type="ORF">SAMEA4873651_04073</name>
</gene>
<keyword evidence="1" id="KW-0472">Membrane</keyword>
<keyword evidence="1" id="KW-1133">Transmembrane helix</keyword>
<accession>A0A485R206</accession>
<name>A0A485R206_KLEPN</name>
<organism evidence="2">
    <name type="scientific">Klebsiella pneumoniae</name>
    <dbReference type="NCBI Taxonomy" id="573"/>
    <lineage>
        <taxon>Bacteria</taxon>
        <taxon>Pseudomonadati</taxon>
        <taxon>Pseudomonadota</taxon>
        <taxon>Gammaproteobacteria</taxon>
        <taxon>Enterobacterales</taxon>
        <taxon>Enterobacteriaceae</taxon>
        <taxon>Klebsiella/Raoultella group</taxon>
        <taxon>Klebsiella</taxon>
        <taxon>Klebsiella pneumoniae complex</taxon>
    </lineage>
</organism>
<feature type="transmembrane region" description="Helical" evidence="1">
    <location>
        <begin position="33"/>
        <end position="51"/>
    </location>
</feature>
<protein>
    <submittedName>
        <fullName evidence="2">Uncharacterized protein</fullName>
    </submittedName>
</protein>
<reference evidence="2" key="1">
    <citation type="submission" date="2019-03" db="EMBL/GenBank/DDBJ databases">
        <authorList>
            <consortium name="Pathogen Informatics"/>
        </authorList>
    </citation>
    <scope>NUCLEOTIDE SEQUENCE</scope>
    <source>
        <strain evidence="2">5012STDY7626449</strain>
    </source>
</reference>
<sequence length="201" mass="23428">MKYTFNPEDLTKERSLHDVYKLTKKIKINSFDFYFTLLLVILLSINAFCLSSSPELISSIRQWTPLVFGFTTTTLGFLITGFTIFATINKPELFLSLMEYKHPLYGISYLKYVYGVFMRVFIYFIFWSVIYLLVLLFGQENGLATKLLRALMFSHCTKVVGVQILYILVGSSAVFLVLTLKTFLFNIYAMLMQSLRWEVER</sequence>
<evidence type="ECO:0000256" key="1">
    <source>
        <dbReference type="SAM" id="Phobius"/>
    </source>
</evidence>
<feature type="transmembrane region" description="Helical" evidence="1">
    <location>
        <begin position="63"/>
        <end position="88"/>
    </location>
</feature>
<dbReference type="AlphaFoldDB" id="A0A485R206"/>
<dbReference type="RefSeq" id="WP_153850329.1">
    <property type="nucleotide sequence ID" value="NZ_BNGD01000001.1"/>
</dbReference>
<dbReference type="EMBL" id="CAAHCT010000010">
    <property type="protein sequence ID" value="VGL93560.1"/>
    <property type="molecule type" value="Genomic_DNA"/>
</dbReference>
<feature type="transmembrane region" description="Helical" evidence="1">
    <location>
        <begin position="112"/>
        <end position="138"/>
    </location>
</feature>
<evidence type="ECO:0000313" key="2">
    <source>
        <dbReference type="EMBL" id="VGL93560.1"/>
    </source>
</evidence>
<keyword evidence="1" id="KW-0812">Transmembrane</keyword>